<evidence type="ECO:0000313" key="1">
    <source>
        <dbReference type="EMBL" id="SNT75901.1"/>
    </source>
</evidence>
<dbReference type="EMBL" id="FZQA01000010">
    <property type="protein sequence ID" value="SNT75901.1"/>
    <property type="molecule type" value="Genomic_DNA"/>
</dbReference>
<protein>
    <submittedName>
        <fullName evidence="1">Uncharacterized protein</fullName>
    </submittedName>
</protein>
<accession>A0A239PZZ9</accession>
<organism evidence="1 2">
    <name type="scientific">Amphiplicatus metriothermophilus</name>
    <dbReference type="NCBI Taxonomy" id="1519374"/>
    <lineage>
        <taxon>Bacteria</taxon>
        <taxon>Pseudomonadati</taxon>
        <taxon>Pseudomonadota</taxon>
        <taxon>Alphaproteobacteria</taxon>
        <taxon>Parvularculales</taxon>
        <taxon>Parvularculaceae</taxon>
        <taxon>Amphiplicatus</taxon>
    </lineage>
</organism>
<dbReference type="AlphaFoldDB" id="A0A239PZZ9"/>
<dbReference type="Proteomes" id="UP000198346">
    <property type="component" value="Unassembled WGS sequence"/>
</dbReference>
<reference evidence="1 2" key="1">
    <citation type="submission" date="2017-07" db="EMBL/GenBank/DDBJ databases">
        <authorList>
            <person name="Sun Z.S."/>
            <person name="Albrecht U."/>
            <person name="Echele G."/>
            <person name="Lee C.C."/>
        </authorList>
    </citation>
    <scope>NUCLEOTIDE SEQUENCE [LARGE SCALE GENOMIC DNA]</scope>
    <source>
        <strain evidence="1 2">CGMCC 1.12710</strain>
    </source>
</reference>
<feature type="non-terminal residue" evidence="1">
    <location>
        <position position="1"/>
    </location>
</feature>
<evidence type="ECO:0000313" key="2">
    <source>
        <dbReference type="Proteomes" id="UP000198346"/>
    </source>
</evidence>
<sequence length="25" mass="3123">WRFNYGPPDALLRTLREWLKPYSRS</sequence>
<proteinExistence type="predicted"/>
<gene>
    <name evidence="1" type="ORF">SAMN06297382_2964</name>
</gene>
<keyword evidence="2" id="KW-1185">Reference proteome</keyword>
<name>A0A239PZZ9_9PROT</name>